<evidence type="ECO:0000259" key="4">
    <source>
        <dbReference type="Pfam" id="PF00370"/>
    </source>
</evidence>
<dbReference type="InterPro" id="IPR018484">
    <property type="entry name" value="FGGY_N"/>
</dbReference>
<accession>A0AAE3YT19</accession>
<name>A0AAE3YT19_9ACTN</name>
<dbReference type="InterPro" id="IPR043129">
    <property type="entry name" value="ATPase_NBD"/>
</dbReference>
<dbReference type="Pfam" id="PF00370">
    <property type="entry name" value="FGGY_N"/>
    <property type="match status" value="1"/>
</dbReference>
<protein>
    <submittedName>
        <fullName evidence="6">Gluconokinase</fullName>
        <ecNumber evidence="6">2.7.1.12</ecNumber>
    </submittedName>
</protein>
<dbReference type="PANTHER" id="PTHR43095">
    <property type="entry name" value="SUGAR KINASE"/>
    <property type="match status" value="1"/>
</dbReference>
<dbReference type="PIRSF" id="PIRSF000538">
    <property type="entry name" value="GlpK"/>
    <property type="match status" value="1"/>
</dbReference>
<proteinExistence type="inferred from homology"/>
<evidence type="ECO:0000313" key="7">
    <source>
        <dbReference type="Proteomes" id="UP001183643"/>
    </source>
</evidence>
<dbReference type="EC" id="2.7.1.12" evidence="6"/>
<comment type="similarity">
    <text evidence="1">Belongs to the FGGY kinase family.</text>
</comment>
<dbReference type="Gene3D" id="3.30.420.40">
    <property type="match status" value="2"/>
</dbReference>
<dbReference type="GO" id="GO:0005975">
    <property type="term" value="P:carbohydrate metabolic process"/>
    <property type="evidence" value="ECO:0007669"/>
    <property type="project" value="InterPro"/>
</dbReference>
<dbReference type="Pfam" id="PF02782">
    <property type="entry name" value="FGGY_C"/>
    <property type="match status" value="1"/>
</dbReference>
<dbReference type="SUPFAM" id="SSF53067">
    <property type="entry name" value="Actin-like ATPase domain"/>
    <property type="match status" value="2"/>
</dbReference>
<evidence type="ECO:0000256" key="1">
    <source>
        <dbReference type="ARBA" id="ARBA00009156"/>
    </source>
</evidence>
<feature type="domain" description="Carbohydrate kinase FGGY N-terminal" evidence="4">
    <location>
        <begin position="7"/>
        <end position="222"/>
    </location>
</feature>
<organism evidence="6 7">
    <name type="scientific">Catenuloplanes atrovinosus</name>
    <dbReference type="NCBI Taxonomy" id="137266"/>
    <lineage>
        <taxon>Bacteria</taxon>
        <taxon>Bacillati</taxon>
        <taxon>Actinomycetota</taxon>
        <taxon>Actinomycetes</taxon>
        <taxon>Micromonosporales</taxon>
        <taxon>Micromonosporaceae</taxon>
        <taxon>Catenuloplanes</taxon>
    </lineage>
</organism>
<comment type="caution">
    <text evidence="6">The sequence shown here is derived from an EMBL/GenBank/DDBJ whole genome shotgun (WGS) entry which is preliminary data.</text>
</comment>
<dbReference type="InterPro" id="IPR050406">
    <property type="entry name" value="FGGY_Carb_Kinase"/>
</dbReference>
<keyword evidence="3" id="KW-0418">Kinase</keyword>
<sequence length="448" mass="46384">MTPLGNILAFDLGTSSVRALVLDAHAVPVPGALARRKQSPTVDDDGAATLDAQAYLAALIECVDELHAAGRLDGVTHVAASAQWHSILPLDAAGKPLGPVLAWLDTRPRAPETATGPADEAAFHHRTGAWWHPLYWTVRIPWLRERSGTAPAAFTGLGEYVWSALLGEGPISVSQASGAGVLDLSAQTWDAEALSLAGAREKELPTLAGPGWRGRLRAEYAGRWPALAKAEWAAPYGDGAASNVGSGAGDASRAAITVGTSAAVRVAQEVPAGAPMPPLPSQLWRYRLDHTRIVTGRAYSGGGNLFAWAQRALLLPEGDALDAALDEIVPGRVGVWADPRFGGDRPPGMTPPGEGRLGGLGLTTTGPQILAALMDGVCAQIATDLAVLESTVGRAVDVRLGGGAVAASAWWRRAFASALAPRRVEAVENPEVGAVGAAMILLADHPNG</sequence>
<keyword evidence="2 6" id="KW-0808">Transferase</keyword>
<feature type="domain" description="Carbohydrate kinase FGGY C-terminal" evidence="5">
    <location>
        <begin position="254"/>
        <end position="440"/>
    </location>
</feature>
<keyword evidence="7" id="KW-1185">Reference proteome</keyword>
<evidence type="ECO:0000259" key="5">
    <source>
        <dbReference type="Pfam" id="PF02782"/>
    </source>
</evidence>
<dbReference type="RefSeq" id="WP_310370396.1">
    <property type="nucleotide sequence ID" value="NZ_JAVDYB010000001.1"/>
</dbReference>
<dbReference type="InterPro" id="IPR018485">
    <property type="entry name" value="FGGY_C"/>
</dbReference>
<evidence type="ECO:0000313" key="6">
    <source>
        <dbReference type="EMBL" id="MDR7277854.1"/>
    </source>
</evidence>
<dbReference type="GO" id="GO:0046316">
    <property type="term" value="F:gluconokinase activity"/>
    <property type="evidence" value="ECO:0007669"/>
    <property type="project" value="UniProtKB-EC"/>
</dbReference>
<dbReference type="InterPro" id="IPR000577">
    <property type="entry name" value="Carb_kinase_FGGY"/>
</dbReference>
<dbReference type="PANTHER" id="PTHR43095:SF2">
    <property type="entry name" value="GLUCONOKINASE"/>
    <property type="match status" value="1"/>
</dbReference>
<gene>
    <name evidence="6" type="ORF">J2S41_004632</name>
</gene>
<dbReference type="Proteomes" id="UP001183643">
    <property type="component" value="Unassembled WGS sequence"/>
</dbReference>
<dbReference type="AlphaFoldDB" id="A0AAE3YT19"/>
<evidence type="ECO:0000256" key="2">
    <source>
        <dbReference type="ARBA" id="ARBA00022679"/>
    </source>
</evidence>
<dbReference type="EMBL" id="JAVDYB010000001">
    <property type="protein sequence ID" value="MDR7277854.1"/>
    <property type="molecule type" value="Genomic_DNA"/>
</dbReference>
<reference evidence="6" key="1">
    <citation type="submission" date="2023-07" db="EMBL/GenBank/DDBJ databases">
        <title>Sequencing the genomes of 1000 actinobacteria strains.</title>
        <authorList>
            <person name="Klenk H.-P."/>
        </authorList>
    </citation>
    <scope>NUCLEOTIDE SEQUENCE</scope>
    <source>
        <strain evidence="6">DSM 44707</strain>
    </source>
</reference>
<evidence type="ECO:0000256" key="3">
    <source>
        <dbReference type="ARBA" id="ARBA00022777"/>
    </source>
</evidence>